<dbReference type="SUPFAM" id="SSF53187">
    <property type="entry name" value="Zn-dependent exopeptidases"/>
    <property type="match status" value="1"/>
</dbReference>
<sequence>MKKLVSLFFILAVAFLFFQTSGAQEIEARGYEFLKKAVDQVSEQNITATIKALQGFKTRNLLSEPGSKNSGIAAARDWLLKEFRKIPGLEVVDDGYKLPKQGQRIVRDTELHNVVAIKKGKADRERIIIVNAHYDTIAVSQDGRFHYEDFNTGAPGANDDASGIAAMLEMARIIAPLETEATIHFAAFSGEEQGLVGSTLYAQKMKQQGRNVEAVLTMDMISNVRAGNGYIDSTRVRVFSDDPNDSSSRELARYVKKIAEQVYPSFEVNLIYRADRFGRGGDHTPFVQEGYAGIRFTEARENYSIQHTTQDVIENLSVPYCADVARIVLASTLSLACAPEAPVVTSDRGGPLLGRGQGYDAELRWKWEGDMEKISGFKVYVRDTKAPFWERCYFAGKTDSFILKNVSIDDLTFGVSVLGVNGFESLVSVYRMPSRRRAEYIFQEIK</sequence>
<dbReference type="EMBL" id="QUAH01000020">
    <property type="protein sequence ID" value="RFT14771.1"/>
    <property type="molecule type" value="Genomic_DNA"/>
</dbReference>
<gene>
    <name evidence="3" type="ORF">OP8BY_2387</name>
</gene>
<organism evidence="3 4">
    <name type="scientific">Candidatus Saccharicenans subterraneus</name>
    <dbReference type="NCBI Taxonomy" id="2508984"/>
    <lineage>
        <taxon>Bacteria</taxon>
        <taxon>Candidatus Aminicenantota</taxon>
        <taxon>Candidatus Aminicenantia</taxon>
        <taxon>Candidatus Aminicenantales</taxon>
        <taxon>Candidatus Saccharicenantaceae</taxon>
        <taxon>Candidatus Saccharicenans</taxon>
    </lineage>
</organism>
<dbReference type="Gene3D" id="3.40.630.10">
    <property type="entry name" value="Zn peptidases"/>
    <property type="match status" value="1"/>
</dbReference>
<protein>
    <submittedName>
        <fullName evidence="3">Leucine aminopeptidase-related protein</fullName>
    </submittedName>
</protein>
<evidence type="ECO:0000259" key="2">
    <source>
        <dbReference type="Pfam" id="PF04389"/>
    </source>
</evidence>
<dbReference type="InterPro" id="IPR045175">
    <property type="entry name" value="M28_fam"/>
</dbReference>
<keyword evidence="3" id="KW-0645">Protease</keyword>
<dbReference type="InterPro" id="IPR007484">
    <property type="entry name" value="Peptidase_M28"/>
</dbReference>
<feature type="chain" id="PRO_5017816616" evidence="1">
    <location>
        <begin position="24"/>
        <end position="446"/>
    </location>
</feature>
<keyword evidence="3" id="KW-0378">Hydrolase</keyword>
<feature type="domain" description="Peptidase M28" evidence="2">
    <location>
        <begin position="113"/>
        <end position="330"/>
    </location>
</feature>
<proteinExistence type="predicted"/>
<dbReference type="Pfam" id="PF04389">
    <property type="entry name" value="Peptidase_M28"/>
    <property type="match status" value="1"/>
</dbReference>
<accession>A0A3E2BJ61</accession>
<dbReference type="GO" id="GO:0006508">
    <property type="term" value="P:proteolysis"/>
    <property type="evidence" value="ECO:0007669"/>
    <property type="project" value="InterPro"/>
</dbReference>
<keyword evidence="3" id="KW-0031">Aminopeptidase</keyword>
<evidence type="ECO:0000256" key="1">
    <source>
        <dbReference type="SAM" id="SignalP"/>
    </source>
</evidence>
<reference evidence="3 4" key="1">
    <citation type="submission" date="2018-08" db="EMBL/GenBank/DDBJ databases">
        <title>Genome analysis of the thermophilic bacterium of the candidate phylum Aminicenantes from deep subsurface aquifer revealed its physiology and ecological role.</title>
        <authorList>
            <person name="Kadnikov V.V."/>
            <person name="Mardanov A.V."/>
            <person name="Beletsky A.V."/>
            <person name="Karnachuk O.V."/>
            <person name="Ravin N.V."/>
        </authorList>
    </citation>
    <scope>NUCLEOTIDE SEQUENCE [LARGE SCALE GENOMIC DNA]</scope>
    <source>
        <strain evidence="3">BY38</strain>
    </source>
</reference>
<feature type="signal peptide" evidence="1">
    <location>
        <begin position="1"/>
        <end position="23"/>
    </location>
</feature>
<comment type="caution">
    <text evidence="3">The sequence shown here is derived from an EMBL/GenBank/DDBJ whole genome shotgun (WGS) entry which is preliminary data.</text>
</comment>
<name>A0A3E2BJ61_9BACT</name>
<dbReference type="Proteomes" id="UP000257323">
    <property type="component" value="Unassembled WGS sequence"/>
</dbReference>
<dbReference type="GO" id="GO:0004177">
    <property type="term" value="F:aminopeptidase activity"/>
    <property type="evidence" value="ECO:0007669"/>
    <property type="project" value="UniProtKB-KW"/>
</dbReference>
<keyword evidence="1" id="KW-0732">Signal</keyword>
<evidence type="ECO:0000313" key="3">
    <source>
        <dbReference type="EMBL" id="RFT14771.1"/>
    </source>
</evidence>
<dbReference type="AlphaFoldDB" id="A0A3E2BJ61"/>
<dbReference type="PANTHER" id="PTHR12147">
    <property type="entry name" value="METALLOPEPTIDASE M28 FAMILY MEMBER"/>
    <property type="match status" value="1"/>
</dbReference>
<dbReference type="PANTHER" id="PTHR12147:SF26">
    <property type="entry name" value="PEPTIDASE M28 DOMAIN-CONTAINING PROTEIN"/>
    <property type="match status" value="1"/>
</dbReference>
<dbReference type="GO" id="GO:0008235">
    <property type="term" value="F:metalloexopeptidase activity"/>
    <property type="evidence" value="ECO:0007669"/>
    <property type="project" value="InterPro"/>
</dbReference>
<evidence type="ECO:0000313" key="4">
    <source>
        <dbReference type="Proteomes" id="UP000257323"/>
    </source>
</evidence>